<comment type="function">
    <text evidence="6">One of the primary rRNA binding proteins, it binds specifically to the 5'-end of 16S ribosomal RNA.</text>
</comment>
<dbReference type="EMBL" id="BKAG01000003">
    <property type="protein sequence ID" value="GEP41357.1"/>
    <property type="molecule type" value="Genomic_DNA"/>
</dbReference>
<dbReference type="PANTHER" id="PTHR10744:SF1">
    <property type="entry name" value="SMALL RIBOSOMAL SUBUNIT PROTEIN US17M"/>
    <property type="match status" value="1"/>
</dbReference>
<keyword evidence="5 6" id="KW-0687">Ribonucleoprotein</keyword>
<evidence type="ECO:0000256" key="6">
    <source>
        <dbReference type="HAMAP-Rule" id="MF_01345"/>
    </source>
</evidence>
<dbReference type="HAMAP" id="MF_01345_B">
    <property type="entry name" value="Ribosomal_uS17_B"/>
    <property type="match status" value="1"/>
</dbReference>
<keyword evidence="2 6" id="KW-0699">rRNA-binding</keyword>
<reference evidence="8 9" key="1">
    <citation type="submission" date="2019-07" db="EMBL/GenBank/DDBJ databases">
        <title>Whole genome shotgun sequence of Brevifollis gellanilyticus NBRC 108608.</title>
        <authorList>
            <person name="Hosoyama A."/>
            <person name="Uohara A."/>
            <person name="Ohji S."/>
            <person name="Ichikawa N."/>
        </authorList>
    </citation>
    <scope>NUCLEOTIDE SEQUENCE [LARGE SCALE GENOMIC DNA]</scope>
    <source>
        <strain evidence="8 9">NBRC 108608</strain>
    </source>
</reference>
<keyword evidence="4 6" id="KW-0689">Ribosomal protein</keyword>
<sequence>MSEPATAPAPAKAPVQKTRVGVVVSAKMNKTIVVEVERRVPHAQFKKIVRKTSKFYAHDENNQAKEGDKVLIAETRPLSKLKRWNLVEVQKH</sequence>
<dbReference type="PRINTS" id="PR00973">
    <property type="entry name" value="RIBOSOMALS17"/>
</dbReference>
<dbReference type="Gene3D" id="2.40.50.140">
    <property type="entry name" value="Nucleic acid-binding proteins"/>
    <property type="match status" value="1"/>
</dbReference>
<dbReference type="OrthoDB" id="9811714at2"/>
<evidence type="ECO:0000256" key="2">
    <source>
        <dbReference type="ARBA" id="ARBA00022730"/>
    </source>
</evidence>
<dbReference type="AlphaFoldDB" id="A0A512M3P1"/>
<evidence type="ECO:0000256" key="5">
    <source>
        <dbReference type="ARBA" id="ARBA00023274"/>
    </source>
</evidence>
<evidence type="ECO:0000256" key="4">
    <source>
        <dbReference type="ARBA" id="ARBA00022980"/>
    </source>
</evidence>
<dbReference type="PANTHER" id="PTHR10744">
    <property type="entry name" value="40S RIBOSOMAL PROTEIN S11 FAMILY MEMBER"/>
    <property type="match status" value="1"/>
</dbReference>
<dbReference type="NCBIfam" id="NF004123">
    <property type="entry name" value="PRK05610.1"/>
    <property type="match status" value="1"/>
</dbReference>
<name>A0A512M3P1_9BACT</name>
<accession>A0A512M3P1</accession>
<dbReference type="RefSeq" id="WP_146848819.1">
    <property type="nucleotide sequence ID" value="NZ_BKAG01000003.1"/>
</dbReference>
<evidence type="ECO:0000313" key="9">
    <source>
        <dbReference type="Proteomes" id="UP000321577"/>
    </source>
</evidence>
<dbReference type="GO" id="GO:0019843">
    <property type="term" value="F:rRNA binding"/>
    <property type="evidence" value="ECO:0007669"/>
    <property type="project" value="UniProtKB-UniRule"/>
</dbReference>
<dbReference type="InterPro" id="IPR019984">
    <property type="entry name" value="Ribosomal_uS17_bact/chlr"/>
</dbReference>
<protein>
    <recommendedName>
        <fullName evidence="6">Small ribosomal subunit protein uS17</fullName>
    </recommendedName>
</protein>
<dbReference type="CDD" id="cd00364">
    <property type="entry name" value="Ribosomal_uS17"/>
    <property type="match status" value="1"/>
</dbReference>
<dbReference type="InterPro" id="IPR000266">
    <property type="entry name" value="Ribosomal_uS17"/>
</dbReference>
<evidence type="ECO:0000313" key="8">
    <source>
        <dbReference type="EMBL" id="GEP41357.1"/>
    </source>
</evidence>
<keyword evidence="9" id="KW-1185">Reference proteome</keyword>
<dbReference type="InterPro" id="IPR012340">
    <property type="entry name" value="NA-bd_OB-fold"/>
</dbReference>
<evidence type="ECO:0000256" key="1">
    <source>
        <dbReference type="ARBA" id="ARBA00010254"/>
    </source>
</evidence>
<keyword evidence="3 6" id="KW-0694">RNA-binding</keyword>
<gene>
    <name evidence="6 8" type="primary">rpsQ</name>
    <name evidence="8" type="ORF">BGE01nite_06480</name>
</gene>
<dbReference type="GO" id="GO:0022627">
    <property type="term" value="C:cytosolic small ribosomal subunit"/>
    <property type="evidence" value="ECO:0007669"/>
    <property type="project" value="UniProtKB-UniRule"/>
</dbReference>
<evidence type="ECO:0000256" key="3">
    <source>
        <dbReference type="ARBA" id="ARBA00022884"/>
    </source>
</evidence>
<comment type="similarity">
    <text evidence="1 6 7">Belongs to the universal ribosomal protein uS17 family.</text>
</comment>
<evidence type="ECO:0000256" key="7">
    <source>
        <dbReference type="RuleBase" id="RU003872"/>
    </source>
</evidence>
<dbReference type="InterPro" id="IPR019979">
    <property type="entry name" value="Ribosomal_uS17_CS"/>
</dbReference>
<dbReference type="NCBIfam" id="TIGR03635">
    <property type="entry name" value="uS17_bact"/>
    <property type="match status" value="1"/>
</dbReference>
<dbReference type="GO" id="GO:0003735">
    <property type="term" value="F:structural constituent of ribosome"/>
    <property type="evidence" value="ECO:0007669"/>
    <property type="project" value="UniProtKB-UniRule"/>
</dbReference>
<organism evidence="8 9">
    <name type="scientific">Brevifollis gellanilyticus</name>
    <dbReference type="NCBI Taxonomy" id="748831"/>
    <lineage>
        <taxon>Bacteria</taxon>
        <taxon>Pseudomonadati</taxon>
        <taxon>Verrucomicrobiota</taxon>
        <taxon>Verrucomicrobiia</taxon>
        <taxon>Verrucomicrobiales</taxon>
        <taxon>Verrucomicrobiaceae</taxon>
    </lineage>
</organism>
<dbReference type="Pfam" id="PF00366">
    <property type="entry name" value="Ribosomal_S17"/>
    <property type="match status" value="1"/>
</dbReference>
<dbReference type="GO" id="GO:0006412">
    <property type="term" value="P:translation"/>
    <property type="evidence" value="ECO:0007669"/>
    <property type="project" value="UniProtKB-UniRule"/>
</dbReference>
<dbReference type="SUPFAM" id="SSF50249">
    <property type="entry name" value="Nucleic acid-binding proteins"/>
    <property type="match status" value="1"/>
</dbReference>
<comment type="caution">
    <text evidence="8">The sequence shown here is derived from an EMBL/GenBank/DDBJ whole genome shotgun (WGS) entry which is preliminary data.</text>
</comment>
<comment type="subunit">
    <text evidence="6">Part of the 30S ribosomal subunit.</text>
</comment>
<dbReference type="Proteomes" id="UP000321577">
    <property type="component" value="Unassembled WGS sequence"/>
</dbReference>
<proteinExistence type="inferred from homology"/>
<dbReference type="PROSITE" id="PS00056">
    <property type="entry name" value="RIBOSOMAL_S17"/>
    <property type="match status" value="1"/>
</dbReference>